<accession>A0A2I0A3J7</accession>
<evidence type="ECO:0000256" key="1">
    <source>
        <dbReference type="SAM" id="MobiDB-lite"/>
    </source>
</evidence>
<evidence type="ECO:0000313" key="3">
    <source>
        <dbReference type="EMBL" id="PKA50124.1"/>
    </source>
</evidence>
<feature type="region of interest" description="Disordered" evidence="1">
    <location>
        <begin position="77"/>
        <end position="103"/>
    </location>
</feature>
<sequence length="155" mass="16835">MHSLRFPTRSVRRLPDQSVGWLRRCCSSAPHLPPAACFSNAGQPHLVFSTFVPSGNSPLPYPTRAVLAATSHCPSVPASNNSLVDRRPPPQLPAASRPLSSPPTTSGACGRLFSRLLPSAFGLLRVICPVSSLHALKFVFSFGILGRRRRRWEAL</sequence>
<proteinExistence type="predicted"/>
<dbReference type="AlphaFoldDB" id="A0A2I0A3J7"/>
<feature type="compositionally biased region" description="Low complexity" evidence="1">
    <location>
        <begin position="93"/>
        <end position="103"/>
    </location>
</feature>
<protein>
    <submittedName>
        <fullName evidence="3">Uncharacterized protein</fullName>
    </submittedName>
</protein>
<keyword evidence="4" id="KW-1185">Reference proteome</keyword>
<organism evidence="3 4">
    <name type="scientific">Apostasia shenzhenica</name>
    <dbReference type="NCBI Taxonomy" id="1088818"/>
    <lineage>
        <taxon>Eukaryota</taxon>
        <taxon>Viridiplantae</taxon>
        <taxon>Streptophyta</taxon>
        <taxon>Embryophyta</taxon>
        <taxon>Tracheophyta</taxon>
        <taxon>Spermatophyta</taxon>
        <taxon>Magnoliopsida</taxon>
        <taxon>Liliopsida</taxon>
        <taxon>Asparagales</taxon>
        <taxon>Orchidaceae</taxon>
        <taxon>Apostasioideae</taxon>
        <taxon>Apostasia</taxon>
    </lineage>
</organism>
<dbReference type="EMBL" id="KZ452031">
    <property type="protein sequence ID" value="PKA50124.1"/>
    <property type="molecule type" value="Genomic_DNA"/>
</dbReference>
<evidence type="ECO:0000313" key="4">
    <source>
        <dbReference type="Proteomes" id="UP000236161"/>
    </source>
</evidence>
<gene>
    <name evidence="3" type="ORF">AXF42_Ash019643</name>
</gene>
<keyword evidence="2" id="KW-1133">Transmembrane helix</keyword>
<feature type="transmembrane region" description="Helical" evidence="2">
    <location>
        <begin position="122"/>
        <end position="145"/>
    </location>
</feature>
<dbReference type="Proteomes" id="UP000236161">
    <property type="component" value="Unassembled WGS sequence"/>
</dbReference>
<keyword evidence="2" id="KW-0472">Membrane</keyword>
<name>A0A2I0A3J7_9ASPA</name>
<reference evidence="3 4" key="1">
    <citation type="journal article" date="2017" name="Nature">
        <title>The Apostasia genome and the evolution of orchids.</title>
        <authorList>
            <person name="Zhang G.Q."/>
            <person name="Liu K.W."/>
            <person name="Li Z."/>
            <person name="Lohaus R."/>
            <person name="Hsiao Y.Y."/>
            <person name="Niu S.C."/>
            <person name="Wang J.Y."/>
            <person name="Lin Y.C."/>
            <person name="Xu Q."/>
            <person name="Chen L.J."/>
            <person name="Yoshida K."/>
            <person name="Fujiwara S."/>
            <person name="Wang Z.W."/>
            <person name="Zhang Y.Q."/>
            <person name="Mitsuda N."/>
            <person name="Wang M."/>
            <person name="Liu G.H."/>
            <person name="Pecoraro L."/>
            <person name="Huang H.X."/>
            <person name="Xiao X.J."/>
            <person name="Lin M."/>
            <person name="Wu X.Y."/>
            <person name="Wu W.L."/>
            <person name="Chen Y.Y."/>
            <person name="Chang S.B."/>
            <person name="Sakamoto S."/>
            <person name="Ohme-Takagi M."/>
            <person name="Yagi M."/>
            <person name="Zeng S.J."/>
            <person name="Shen C.Y."/>
            <person name="Yeh C.M."/>
            <person name="Luo Y.B."/>
            <person name="Tsai W.C."/>
            <person name="Van de Peer Y."/>
            <person name="Liu Z.J."/>
        </authorList>
    </citation>
    <scope>NUCLEOTIDE SEQUENCE [LARGE SCALE GENOMIC DNA]</scope>
    <source>
        <strain evidence="4">cv. Shenzhen</strain>
        <tissue evidence="3">Stem</tissue>
    </source>
</reference>
<keyword evidence="2" id="KW-0812">Transmembrane</keyword>
<evidence type="ECO:0000256" key="2">
    <source>
        <dbReference type="SAM" id="Phobius"/>
    </source>
</evidence>